<dbReference type="Proteomes" id="UP001152759">
    <property type="component" value="Chromosome 2"/>
</dbReference>
<keyword evidence="10" id="KW-1185">Reference proteome</keyword>
<feature type="region of interest" description="Disordered" evidence="7">
    <location>
        <begin position="13"/>
        <end position="32"/>
    </location>
</feature>
<evidence type="ECO:0000259" key="8">
    <source>
        <dbReference type="Pfam" id="PF12697"/>
    </source>
</evidence>
<comment type="catalytic activity">
    <reaction evidence="4">
        <text>[phosphatase 2A protein]-C-terminal L-leucine methyl ester + H2O = [phosphatase 2A protein]-C-terminal L-leucine + methanol + H(+)</text>
        <dbReference type="Rhea" id="RHEA:48548"/>
        <dbReference type="Rhea" id="RHEA-COMP:12134"/>
        <dbReference type="Rhea" id="RHEA-COMP:12135"/>
        <dbReference type="ChEBI" id="CHEBI:15377"/>
        <dbReference type="ChEBI" id="CHEBI:15378"/>
        <dbReference type="ChEBI" id="CHEBI:17790"/>
        <dbReference type="ChEBI" id="CHEBI:90516"/>
        <dbReference type="ChEBI" id="CHEBI:90517"/>
        <dbReference type="EC" id="3.1.1.89"/>
    </reaction>
</comment>
<gene>
    <name evidence="9" type="ORF">BEMITA_LOCUS4556</name>
</gene>
<evidence type="ECO:0000256" key="1">
    <source>
        <dbReference type="ARBA" id="ARBA00008645"/>
    </source>
</evidence>
<dbReference type="PANTHER" id="PTHR14189">
    <property type="entry name" value="PROTEIN PHOSPHATASE METHYLESTERASE-1 RELATED"/>
    <property type="match status" value="1"/>
</dbReference>
<organism evidence="9 10">
    <name type="scientific">Bemisia tabaci</name>
    <name type="common">Sweetpotato whitefly</name>
    <name type="synonym">Aleurodes tabaci</name>
    <dbReference type="NCBI Taxonomy" id="7038"/>
    <lineage>
        <taxon>Eukaryota</taxon>
        <taxon>Metazoa</taxon>
        <taxon>Ecdysozoa</taxon>
        <taxon>Arthropoda</taxon>
        <taxon>Hexapoda</taxon>
        <taxon>Insecta</taxon>
        <taxon>Pterygota</taxon>
        <taxon>Neoptera</taxon>
        <taxon>Paraneoptera</taxon>
        <taxon>Hemiptera</taxon>
        <taxon>Sternorrhyncha</taxon>
        <taxon>Aleyrodoidea</taxon>
        <taxon>Aleyrodidae</taxon>
        <taxon>Aleyrodinae</taxon>
        <taxon>Bemisia</taxon>
    </lineage>
</organism>
<proteinExistence type="inferred from homology"/>
<dbReference type="SUPFAM" id="SSF53474">
    <property type="entry name" value="alpha/beta-Hydrolases"/>
    <property type="match status" value="1"/>
</dbReference>
<accession>A0A9P0A821</accession>
<evidence type="ECO:0000256" key="7">
    <source>
        <dbReference type="SAM" id="MobiDB-lite"/>
    </source>
</evidence>
<feature type="domain" description="AB hydrolase-1" evidence="8">
    <location>
        <begin position="75"/>
        <end position="354"/>
    </location>
</feature>
<dbReference type="PANTHER" id="PTHR14189:SF0">
    <property type="entry name" value="PROTEIN PHOSPHATASE METHYLESTERASE 1"/>
    <property type="match status" value="1"/>
</dbReference>
<evidence type="ECO:0000256" key="6">
    <source>
        <dbReference type="PIRSR" id="PIRSR022950-1"/>
    </source>
</evidence>
<dbReference type="InterPro" id="IPR000639">
    <property type="entry name" value="Epox_hydrolase-like"/>
</dbReference>
<feature type="active site" evidence="6">
    <location>
        <position position="342"/>
    </location>
</feature>
<dbReference type="PRINTS" id="PR00111">
    <property type="entry name" value="ABHYDROLASE"/>
</dbReference>
<dbReference type="GO" id="GO:0051723">
    <property type="term" value="F:protein methylesterase activity"/>
    <property type="evidence" value="ECO:0007669"/>
    <property type="project" value="UniProtKB-EC"/>
</dbReference>
<dbReference type="Gene3D" id="3.40.50.1820">
    <property type="entry name" value="alpha/beta hydrolase"/>
    <property type="match status" value="1"/>
</dbReference>
<evidence type="ECO:0000313" key="9">
    <source>
        <dbReference type="EMBL" id="CAH0385317.1"/>
    </source>
</evidence>
<dbReference type="AlphaFoldDB" id="A0A9P0A821"/>
<feature type="active site" evidence="6">
    <location>
        <position position="152"/>
    </location>
</feature>
<feature type="compositionally biased region" description="Polar residues" evidence="7">
    <location>
        <begin position="20"/>
        <end position="30"/>
    </location>
</feature>
<dbReference type="PIRSF" id="PIRSF022950">
    <property type="entry name" value="PPase_methylesterase_euk"/>
    <property type="match status" value="1"/>
</dbReference>
<evidence type="ECO:0000256" key="4">
    <source>
        <dbReference type="ARBA" id="ARBA00049203"/>
    </source>
</evidence>
<reference evidence="9" key="1">
    <citation type="submission" date="2021-12" db="EMBL/GenBank/DDBJ databases">
        <authorList>
            <person name="King R."/>
        </authorList>
    </citation>
    <scope>NUCLEOTIDE SEQUENCE</scope>
</reference>
<evidence type="ECO:0000313" key="10">
    <source>
        <dbReference type="Proteomes" id="UP001152759"/>
    </source>
</evidence>
<keyword evidence="3 5" id="KW-0378">Hydrolase</keyword>
<dbReference type="Pfam" id="PF12697">
    <property type="entry name" value="Abhydrolase_6"/>
    <property type="match status" value="1"/>
</dbReference>
<evidence type="ECO:0000256" key="3">
    <source>
        <dbReference type="ARBA" id="ARBA00022801"/>
    </source>
</evidence>
<feature type="active site" evidence="6">
    <location>
        <position position="177"/>
    </location>
</feature>
<dbReference type="InterPro" id="IPR029058">
    <property type="entry name" value="AB_hydrolase_fold"/>
</dbReference>
<sequence>MSAFHKSFMQSKLPPLMEGSSGTLPPTGTSRIGRRQQKYDYAPVHWDKYFRGRNVVTVGGNKFCTYSNGDSGPLLVLLHGGGFSALTWALFSVDIVEAVECQVLAIDLRGHGDTETTADNDLTIETLSKDVADVINTIYPSDSPPIILVGHSMGGAVAVHVADLSHTLDIIGLVVIDVVEGTAMDALSSMQSFLRNRPKSFSSIEEAISWSVRNHQVRNIESAKVSVPGQIKNAATGVNLSAAGEVKSSRIIESSGSEKSKEDEVDFKAPEPAAIGPYTWRIDLCATEKYWSGWFQGLSKSFLKCPEQKLLILANVDRLDRDLTVGQMQGKFGMHVLPRCGHAVHEDDPDKVAGVIANFLVRNKFAEPTSKFIKLLPGC</sequence>
<protein>
    <recommendedName>
        <fullName evidence="5">Protein phosphatase methylesterase 1</fullName>
        <shortName evidence="5">PME-1</shortName>
        <ecNumber evidence="5">3.1.1.-</ecNumber>
    </recommendedName>
</protein>
<dbReference type="EC" id="3.1.1.-" evidence="5"/>
<dbReference type="PRINTS" id="PR00412">
    <property type="entry name" value="EPOXHYDRLASE"/>
</dbReference>
<comment type="function">
    <text evidence="5">Demethylates proteins that have been reversibly carboxymethylated.</text>
</comment>
<dbReference type="KEGG" id="btab:109034209"/>
<keyword evidence="2 5" id="KW-0719">Serine esterase</keyword>
<comment type="similarity">
    <text evidence="1 5">Belongs to the AB hydrolase superfamily.</text>
</comment>
<evidence type="ECO:0000256" key="2">
    <source>
        <dbReference type="ARBA" id="ARBA00022487"/>
    </source>
</evidence>
<name>A0A9P0A821_BEMTA</name>
<dbReference type="InterPro" id="IPR000073">
    <property type="entry name" value="AB_hydrolase_1"/>
</dbReference>
<dbReference type="EMBL" id="OU963863">
    <property type="protein sequence ID" value="CAH0385317.1"/>
    <property type="molecule type" value="Genomic_DNA"/>
</dbReference>
<dbReference type="InterPro" id="IPR016812">
    <property type="entry name" value="PPase_methylesterase_euk"/>
</dbReference>
<evidence type="ECO:0000256" key="5">
    <source>
        <dbReference type="PIRNR" id="PIRNR022950"/>
    </source>
</evidence>